<dbReference type="RefSeq" id="WP_131840481.1">
    <property type="nucleotide sequence ID" value="NZ_SLWB01000020.1"/>
</dbReference>
<dbReference type="InterPro" id="IPR050627">
    <property type="entry name" value="Nitroreductase/BluB"/>
</dbReference>
<evidence type="ECO:0000313" key="3">
    <source>
        <dbReference type="Proteomes" id="UP000294830"/>
    </source>
</evidence>
<organism evidence="2 3">
    <name type="scientific">Acetobacteroides hydrogenigenes</name>
    <dbReference type="NCBI Taxonomy" id="979970"/>
    <lineage>
        <taxon>Bacteria</taxon>
        <taxon>Pseudomonadati</taxon>
        <taxon>Bacteroidota</taxon>
        <taxon>Bacteroidia</taxon>
        <taxon>Bacteroidales</taxon>
        <taxon>Rikenellaceae</taxon>
        <taxon>Acetobacteroides</taxon>
    </lineage>
</organism>
<dbReference type="Pfam" id="PF00881">
    <property type="entry name" value="Nitroreductase"/>
    <property type="match status" value="1"/>
</dbReference>
<feature type="domain" description="Nitroreductase" evidence="1">
    <location>
        <begin position="8"/>
        <end position="184"/>
    </location>
</feature>
<dbReference type="Proteomes" id="UP000294830">
    <property type="component" value="Unassembled WGS sequence"/>
</dbReference>
<dbReference type="PANTHER" id="PTHR23026:SF123">
    <property type="entry name" value="NAD(P)H NITROREDUCTASE RV3131-RELATED"/>
    <property type="match status" value="1"/>
</dbReference>
<dbReference type="EMBL" id="SLWB01000020">
    <property type="protein sequence ID" value="TCN62106.1"/>
    <property type="molecule type" value="Genomic_DNA"/>
</dbReference>
<dbReference type="AlphaFoldDB" id="A0A4R2E5X7"/>
<dbReference type="PANTHER" id="PTHR23026">
    <property type="entry name" value="NADPH NITROREDUCTASE"/>
    <property type="match status" value="1"/>
</dbReference>
<protein>
    <submittedName>
        <fullName evidence="2">Nitroreductase</fullName>
    </submittedName>
</protein>
<dbReference type="SUPFAM" id="SSF55469">
    <property type="entry name" value="FMN-dependent nitroreductase-like"/>
    <property type="match status" value="1"/>
</dbReference>
<name>A0A4R2E5X7_9BACT</name>
<comment type="caution">
    <text evidence="2">The sequence shown here is derived from an EMBL/GenBank/DDBJ whole genome shotgun (WGS) entry which is preliminary data.</text>
</comment>
<dbReference type="InterPro" id="IPR029479">
    <property type="entry name" value="Nitroreductase"/>
</dbReference>
<dbReference type="InterPro" id="IPR000415">
    <property type="entry name" value="Nitroreductase-like"/>
</dbReference>
<keyword evidence="3" id="KW-1185">Reference proteome</keyword>
<gene>
    <name evidence="2" type="ORF">CLV25_12019</name>
</gene>
<evidence type="ECO:0000259" key="1">
    <source>
        <dbReference type="Pfam" id="PF00881"/>
    </source>
</evidence>
<dbReference type="Gene3D" id="3.40.109.10">
    <property type="entry name" value="NADH Oxidase"/>
    <property type="match status" value="1"/>
</dbReference>
<proteinExistence type="predicted"/>
<reference evidence="2 3" key="1">
    <citation type="submission" date="2019-03" db="EMBL/GenBank/DDBJ databases">
        <title>Genomic Encyclopedia of Archaeal and Bacterial Type Strains, Phase II (KMG-II): from individual species to whole genera.</title>
        <authorList>
            <person name="Goeker M."/>
        </authorList>
    </citation>
    <scope>NUCLEOTIDE SEQUENCE [LARGE SCALE GENOMIC DNA]</scope>
    <source>
        <strain evidence="2 3">RL-C</strain>
    </source>
</reference>
<sequence>MDFIDVAQKRTSVRSYTDEGIARDTLREICRIGGLAPSVNNFQPWRFVAMTSREKMSEIAAVVAQKIEALPEKNCEVGEQIKKQVEYFSTFFEKAPAVIFVFSSPYESVLEQGVTLTHDEVNRMRAYPDMQSIGACVQNMLLAAVNMGLGACWMSSPLIAKQEIAKMLNVDSNCELVAMVVVGYASHDFPPKQKKEIDTIFEFVS</sequence>
<dbReference type="OrthoDB" id="9812105at2"/>
<evidence type="ECO:0000313" key="2">
    <source>
        <dbReference type="EMBL" id="TCN62106.1"/>
    </source>
</evidence>
<dbReference type="GO" id="GO:0016491">
    <property type="term" value="F:oxidoreductase activity"/>
    <property type="evidence" value="ECO:0007669"/>
    <property type="project" value="InterPro"/>
</dbReference>
<accession>A0A4R2E5X7</accession>